<evidence type="ECO:0000256" key="1">
    <source>
        <dbReference type="SAM" id="MobiDB-lite"/>
    </source>
</evidence>
<evidence type="ECO:0000313" key="3">
    <source>
        <dbReference type="Proteomes" id="UP000309128"/>
    </source>
</evidence>
<reference evidence="2 3" key="1">
    <citation type="submission" date="2019-05" db="EMBL/GenBank/DDBJ databases">
        <title>Draft genome sequence of Nonomuraea turkmeniaca DSM 43926.</title>
        <authorList>
            <person name="Saricaoglu S."/>
            <person name="Isik K."/>
        </authorList>
    </citation>
    <scope>NUCLEOTIDE SEQUENCE [LARGE SCALE GENOMIC DNA]</scope>
    <source>
        <strain evidence="2 3">DSM 43926</strain>
    </source>
</reference>
<keyword evidence="3" id="KW-1185">Reference proteome</keyword>
<dbReference type="AlphaFoldDB" id="A0A5S4FDD0"/>
<feature type="region of interest" description="Disordered" evidence="1">
    <location>
        <begin position="40"/>
        <end position="65"/>
    </location>
</feature>
<name>A0A5S4FDD0_9ACTN</name>
<accession>A0A5S4FDD0</accession>
<organism evidence="2 3">
    <name type="scientific">Nonomuraea turkmeniaca</name>
    <dbReference type="NCBI Taxonomy" id="103838"/>
    <lineage>
        <taxon>Bacteria</taxon>
        <taxon>Bacillati</taxon>
        <taxon>Actinomycetota</taxon>
        <taxon>Actinomycetes</taxon>
        <taxon>Streptosporangiales</taxon>
        <taxon>Streptosporangiaceae</taxon>
        <taxon>Nonomuraea</taxon>
    </lineage>
</organism>
<sequence length="65" mass="6732">MKAAFSSTPTVAASRISLPCWRASARVDAVRAAVQAHGEQQAAEQQVGAGTFQPGHATEIGREPA</sequence>
<evidence type="ECO:0000313" key="2">
    <source>
        <dbReference type="EMBL" id="TMR15671.1"/>
    </source>
</evidence>
<dbReference type="RefSeq" id="WP_138668925.1">
    <property type="nucleotide sequence ID" value="NZ_VCKY01000098.1"/>
</dbReference>
<comment type="caution">
    <text evidence="2">The sequence shown here is derived from an EMBL/GenBank/DDBJ whole genome shotgun (WGS) entry which is preliminary data.</text>
</comment>
<protein>
    <submittedName>
        <fullName evidence="2">Uncharacterized protein</fullName>
    </submittedName>
</protein>
<proteinExistence type="predicted"/>
<dbReference type="EMBL" id="VCKY01000098">
    <property type="protein sequence ID" value="TMR15671.1"/>
    <property type="molecule type" value="Genomic_DNA"/>
</dbReference>
<feature type="compositionally biased region" description="Low complexity" evidence="1">
    <location>
        <begin position="40"/>
        <end position="50"/>
    </location>
</feature>
<dbReference type="Proteomes" id="UP000309128">
    <property type="component" value="Unassembled WGS sequence"/>
</dbReference>
<gene>
    <name evidence="2" type="ORF">ETD86_26760</name>
</gene>